<evidence type="ECO:0000313" key="1">
    <source>
        <dbReference type="EMBL" id="TNN27094.1"/>
    </source>
</evidence>
<sequence>MRSGAAQHLVDRQVDAGVGDDAQRVGQVAPVEGPDPLRLQDLSGTVSHARVLTRLPEGREIMLRQMKCHYESLESKTASYVRGGRGRGLCCLLVYTRVFSRPDHKKGRARPMGSLVVKLTSKG</sequence>
<comment type="caution">
    <text evidence="1">The sequence shown here is derived from an EMBL/GenBank/DDBJ whole genome shotgun (WGS) entry which is preliminary data.</text>
</comment>
<reference evidence="1 2" key="1">
    <citation type="submission" date="2019-03" db="EMBL/GenBank/DDBJ databases">
        <title>First draft genome of Liparis tanakae, snailfish: a comprehensive survey of snailfish specific genes.</title>
        <authorList>
            <person name="Kim W."/>
            <person name="Song I."/>
            <person name="Jeong J.-H."/>
            <person name="Kim D."/>
            <person name="Kim S."/>
            <person name="Ryu S."/>
            <person name="Song J.Y."/>
            <person name="Lee S.K."/>
        </authorList>
    </citation>
    <scope>NUCLEOTIDE SEQUENCE [LARGE SCALE GENOMIC DNA]</scope>
    <source>
        <tissue evidence="1">Muscle</tissue>
    </source>
</reference>
<evidence type="ECO:0000313" key="2">
    <source>
        <dbReference type="Proteomes" id="UP000314294"/>
    </source>
</evidence>
<dbReference type="EMBL" id="SRLO01008899">
    <property type="protein sequence ID" value="TNN27094.1"/>
    <property type="molecule type" value="Genomic_DNA"/>
</dbReference>
<accession>A0A4Z2EF24</accession>
<name>A0A4Z2EF24_9TELE</name>
<protein>
    <submittedName>
        <fullName evidence="1">Uncharacterized protein</fullName>
    </submittedName>
</protein>
<organism evidence="1 2">
    <name type="scientific">Liparis tanakae</name>
    <name type="common">Tanaka's snailfish</name>
    <dbReference type="NCBI Taxonomy" id="230148"/>
    <lineage>
        <taxon>Eukaryota</taxon>
        <taxon>Metazoa</taxon>
        <taxon>Chordata</taxon>
        <taxon>Craniata</taxon>
        <taxon>Vertebrata</taxon>
        <taxon>Euteleostomi</taxon>
        <taxon>Actinopterygii</taxon>
        <taxon>Neopterygii</taxon>
        <taxon>Teleostei</taxon>
        <taxon>Neoteleostei</taxon>
        <taxon>Acanthomorphata</taxon>
        <taxon>Eupercaria</taxon>
        <taxon>Perciformes</taxon>
        <taxon>Cottioidei</taxon>
        <taxon>Cottales</taxon>
        <taxon>Liparidae</taxon>
        <taxon>Liparis</taxon>
    </lineage>
</organism>
<proteinExistence type="predicted"/>
<dbReference type="AlphaFoldDB" id="A0A4Z2EF24"/>
<dbReference type="Proteomes" id="UP000314294">
    <property type="component" value="Unassembled WGS sequence"/>
</dbReference>
<keyword evidence="2" id="KW-1185">Reference proteome</keyword>
<gene>
    <name evidence="1" type="ORF">EYF80_062763</name>
</gene>